<dbReference type="EMBL" id="SORE01000016">
    <property type="protein sequence ID" value="TDY44460.1"/>
    <property type="molecule type" value="Genomic_DNA"/>
</dbReference>
<dbReference type="PANTHER" id="PTHR30055:SF234">
    <property type="entry name" value="HTH-TYPE TRANSCRIPTIONAL REGULATOR BETI"/>
    <property type="match status" value="1"/>
</dbReference>
<keyword evidence="3" id="KW-0804">Transcription</keyword>
<comment type="caution">
    <text evidence="6">The sequence shown here is derived from an EMBL/GenBank/DDBJ whole genome shotgun (WGS) entry which is preliminary data.</text>
</comment>
<dbReference type="PRINTS" id="PR00455">
    <property type="entry name" value="HTHTETR"/>
</dbReference>
<dbReference type="PANTHER" id="PTHR30055">
    <property type="entry name" value="HTH-TYPE TRANSCRIPTIONAL REGULATOR RUTR"/>
    <property type="match status" value="1"/>
</dbReference>
<dbReference type="Gene3D" id="1.10.357.10">
    <property type="entry name" value="Tetracycline Repressor, domain 2"/>
    <property type="match status" value="1"/>
</dbReference>
<dbReference type="SUPFAM" id="SSF48498">
    <property type="entry name" value="Tetracyclin repressor-like, C-terminal domain"/>
    <property type="match status" value="1"/>
</dbReference>
<keyword evidence="1" id="KW-0805">Transcription regulation</keyword>
<evidence type="ECO:0000313" key="6">
    <source>
        <dbReference type="EMBL" id="TDY44460.1"/>
    </source>
</evidence>
<evidence type="ECO:0000256" key="1">
    <source>
        <dbReference type="ARBA" id="ARBA00023015"/>
    </source>
</evidence>
<reference evidence="6 7" key="1">
    <citation type="submission" date="2019-03" db="EMBL/GenBank/DDBJ databases">
        <title>Genomic Encyclopedia of Type Strains, Phase III (KMG-III): the genomes of soil and plant-associated and newly described type strains.</title>
        <authorList>
            <person name="Whitman W."/>
        </authorList>
    </citation>
    <scope>NUCLEOTIDE SEQUENCE [LARGE SCALE GENOMIC DNA]</scope>
    <source>
        <strain evidence="6 7">LMG 29544</strain>
    </source>
</reference>
<organism evidence="6 7">
    <name type="scientific">Paraburkholderia rhizosphaerae</name>
    <dbReference type="NCBI Taxonomy" id="480658"/>
    <lineage>
        <taxon>Bacteria</taxon>
        <taxon>Pseudomonadati</taxon>
        <taxon>Pseudomonadota</taxon>
        <taxon>Betaproteobacteria</taxon>
        <taxon>Burkholderiales</taxon>
        <taxon>Burkholderiaceae</taxon>
        <taxon>Paraburkholderia</taxon>
    </lineage>
</organism>
<dbReference type="InterPro" id="IPR036271">
    <property type="entry name" value="Tet_transcr_reg_TetR-rel_C_sf"/>
</dbReference>
<evidence type="ECO:0000256" key="3">
    <source>
        <dbReference type="ARBA" id="ARBA00023163"/>
    </source>
</evidence>
<evidence type="ECO:0000259" key="5">
    <source>
        <dbReference type="PROSITE" id="PS50977"/>
    </source>
</evidence>
<feature type="DNA-binding region" description="H-T-H motif" evidence="4">
    <location>
        <begin position="47"/>
        <end position="66"/>
    </location>
</feature>
<sequence length="239" mass="26550">MNTKLNTKRPSAKPRGRRPVVENFDVREHLLDTATRLFAERGIAATTVAQIAAGAGVTSALVHYYFTNRETLLDALVDERLAPSVAFVWSAAGGESNDDPFSMVDEFVTRLFDVTGRMPWLPSLWLREVVNEGGMLRDRMITRIPFDNIRRFGARIKDAQLAGAVNPELDPLLMFNSIIALVMLPLAAATLWKSVRGFAPIERDTLHRHVTALLLGGMHPPAARAARKTTRRLRKGHSS</sequence>
<dbReference type="AlphaFoldDB" id="A0A4R8LK27"/>
<keyword evidence="7" id="KW-1185">Reference proteome</keyword>
<dbReference type="InterPro" id="IPR050109">
    <property type="entry name" value="HTH-type_TetR-like_transc_reg"/>
</dbReference>
<dbReference type="SUPFAM" id="SSF46689">
    <property type="entry name" value="Homeodomain-like"/>
    <property type="match status" value="1"/>
</dbReference>
<dbReference type="GO" id="GO:0000976">
    <property type="term" value="F:transcription cis-regulatory region binding"/>
    <property type="evidence" value="ECO:0007669"/>
    <property type="project" value="TreeGrafter"/>
</dbReference>
<evidence type="ECO:0000256" key="2">
    <source>
        <dbReference type="ARBA" id="ARBA00023125"/>
    </source>
</evidence>
<dbReference type="Proteomes" id="UP000295509">
    <property type="component" value="Unassembled WGS sequence"/>
</dbReference>
<dbReference type="InterPro" id="IPR001647">
    <property type="entry name" value="HTH_TetR"/>
</dbReference>
<feature type="domain" description="HTH tetR-type" evidence="5">
    <location>
        <begin position="24"/>
        <end position="84"/>
    </location>
</feature>
<dbReference type="InterPro" id="IPR009057">
    <property type="entry name" value="Homeodomain-like_sf"/>
</dbReference>
<dbReference type="Pfam" id="PF00440">
    <property type="entry name" value="TetR_N"/>
    <property type="match status" value="1"/>
</dbReference>
<gene>
    <name evidence="6" type="ORF">BX592_116108</name>
</gene>
<evidence type="ECO:0000256" key="4">
    <source>
        <dbReference type="PROSITE-ProRule" id="PRU00335"/>
    </source>
</evidence>
<protein>
    <submittedName>
        <fullName evidence="6">TetR family transcriptional regulator</fullName>
    </submittedName>
</protein>
<proteinExistence type="predicted"/>
<accession>A0A4R8LK27</accession>
<dbReference type="PROSITE" id="PS50977">
    <property type="entry name" value="HTH_TETR_2"/>
    <property type="match status" value="1"/>
</dbReference>
<keyword evidence="2 4" id="KW-0238">DNA-binding</keyword>
<name>A0A4R8LK27_9BURK</name>
<dbReference type="GO" id="GO:0003700">
    <property type="term" value="F:DNA-binding transcription factor activity"/>
    <property type="evidence" value="ECO:0007669"/>
    <property type="project" value="TreeGrafter"/>
</dbReference>
<evidence type="ECO:0000313" key="7">
    <source>
        <dbReference type="Proteomes" id="UP000295509"/>
    </source>
</evidence>